<reference evidence="1" key="2">
    <citation type="submission" date="2020-09" db="EMBL/GenBank/DDBJ databases">
        <authorList>
            <person name="Sun Q."/>
            <person name="Kim S."/>
        </authorList>
    </citation>
    <scope>NUCLEOTIDE SEQUENCE</scope>
    <source>
        <strain evidence="1">KCTC 23714</strain>
    </source>
</reference>
<organism evidence="1 2">
    <name type="scientific">Gemmobacter lanyuensis</name>
    <dbReference type="NCBI Taxonomy" id="1054497"/>
    <lineage>
        <taxon>Bacteria</taxon>
        <taxon>Pseudomonadati</taxon>
        <taxon>Pseudomonadota</taxon>
        <taxon>Alphaproteobacteria</taxon>
        <taxon>Rhodobacterales</taxon>
        <taxon>Paracoccaceae</taxon>
        <taxon>Gemmobacter</taxon>
    </lineage>
</organism>
<dbReference type="InterPro" id="IPR010385">
    <property type="entry name" value="DUF982"/>
</dbReference>
<keyword evidence="2" id="KW-1185">Reference proteome</keyword>
<evidence type="ECO:0008006" key="3">
    <source>
        <dbReference type="Google" id="ProtNLM"/>
    </source>
</evidence>
<evidence type="ECO:0000313" key="1">
    <source>
        <dbReference type="EMBL" id="GGW34619.1"/>
    </source>
</evidence>
<protein>
    <recommendedName>
        <fullName evidence="3">DUF982 domain-containing protein</fullName>
    </recommendedName>
</protein>
<evidence type="ECO:0000313" key="2">
    <source>
        <dbReference type="Proteomes" id="UP000628984"/>
    </source>
</evidence>
<name>A0A918IVJ6_9RHOB</name>
<dbReference type="AlphaFoldDB" id="A0A918IVJ6"/>
<gene>
    <name evidence="1" type="ORF">GCM10011452_23760</name>
</gene>
<proteinExistence type="predicted"/>
<dbReference type="Pfam" id="PF06169">
    <property type="entry name" value="DUF982"/>
    <property type="match status" value="1"/>
</dbReference>
<dbReference type="Proteomes" id="UP000628984">
    <property type="component" value="Unassembled WGS sequence"/>
</dbReference>
<dbReference type="Gene3D" id="6.10.250.730">
    <property type="match status" value="1"/>
</dbReference>
<dbReference type="EMBL" id="BMYQ01000007">
    <property type="protein sequence ID" value="GGW34619.1"/>
    <property type="molecule type" value="Genomic_DNA"/>
</dbReference>
<sequence length="86" mass="9568">MEIHWGSPLSLVISPEGDVQTFSTLEQAAWWLRRKWPVQDDARLCAVKQVEAAMDCLVPVGSARRAFIQAARSAGFLPETLMSTTH</sequence>
<reference evidence="1" key="1">
    <citation type="journal article" date="2014" name="Int. J. Syst. Evol. Microbiol.">
        <title>Complete genome sequence of Corynebacterium casei LMG S-19264T (=DSM 44701T), isolated from a smear-ripened cheese.</title>
        <authorList>
            <consortium name="US DOE Joint Genome Institute (JGI-PGF)"/>
            <person name="Walter F."/>
            <person name="Albersmeier A."/>
            <person name="Kalinowski J."/>
            <person name="Ruckert C."/>
        </authorList>
    </citation>
    <scope>NUCLEOTIDE SEQUENCE</scope>
    <source>
        <strain evidence="1">KCTC 23714</strain>
    </source>
</reference>
<comment type="caution">
    <text evidence="1">The sequence shown here is derived from an EMBL/GenBank/DDBJ whole genome shotgun (WGS) entry which is preliminary data.</text>
</comment>
<accession>A0A918IVJ6</accession>